<gene>
    <name evidence="2" type="ORF">NS220_13915</name>
</gene>
<sequence length="264" mass="28272">MSTHVSARLDLRVESDTDAVLSIAVARGWARVEDLSLTRGGHPIAVEEVLDDHGTRLHRATLPVGDVVVTYRAEVDRPAGPTASDTVDSLRYVRPSRFVPSDELAATALAWFGGATPAENVRRIPEWVFTHLSYTPGSSGPTDTAIHTLLLRQGVCRDYAHLTAGLLRAVGVPARLASVYAPGLRPMDFHAVVEAFVDGRWEVVDATRLAPRAEYVRIATGRDAADTAFLTTLSGTAVLEEIEVMAVAGDDLSGDDPTASVLLP</sequence>
<reference evidence="2 3" key="1">
    <citation type="journal article" date="2016" name="Front. Microbiol.">
        <title>Genomic Resource of Rice Seed Associated Bacteria.</title>
        <authorList>
            <person name="Midha S."/>
            <person name="Bansal K."/>
            <person name="Sharma S."/>
            <person name="Kumar N."/>
            <person name="Patil P.P."/>
            <person name="Chaudhry V."/>
            <person name="Patil P.B."/>
        </authorList>
    </citation>
    <scope>NUCLEOTIDE SEQUENCE [LARGE SCALE GENOMIC DNA]</scope>
    <source>
        <strain evidence="2 3">NS220</strain>
    </source>
</reference>
<proteinExistence type="predicted"/>
<accession>A0A147EUB8</accession>
<dbReference type="Pfam" id="PF01841">
    <property type="entry name" value="Transglut_core"/>
    <property type="match status" value="1"/>
</dbReference>
<organism evidence="2 3">
    <name type="scientific">Microbacterium testaceum</name>
    <name type="common">Aureobacterium testaceum</name>
    <name type="synonym">Brevibacterium testaceum</name>
    <dbReference type="NCBI Taxonomy" id="2033"/>
    <lineage>
        <taxon>Bacteria</taxon>
        <taxon>Bacillati</taxon>
        <taxon>Actinomycetota</taxon>
        <taxon>Actinomycetes</taxon>
        <taxon>Micrococcales</taxon>
        <taxon>Microbacteriaceae</taxon>
        <taxon>Microbacterium</taxon>
    </lineage>
</organism>
<evidence type="ECO:0000313" key="3">
    <source>
        <dbReference type="Proteomes" id="UP000075025"/>
    </source>
</evidence>
<dbReference type="PANTHER" id="PTHR33490">
    <property type="entry name" value="BLR5614 PROTEIN-RELATED"/>
    <property type="match status" value="1"/>
</dbReference>
<dbReference type="OrthoDB" id="5438043at2"/>
<dbReference type="InterPro" id="IPR038765">
    <property type="entry name" value="Papain-like_cys_pep_sf"/>
</dbReference>
<name>A0A147EUB8_MICTE</name>
<dbReference type="SMART" id="SM00460">
    <property type="entry name" value="TGc"/>
    <property type="match status" value="1"/>
</dbReference>
<dbReference type="Gene3D" id="3.10.620.30">
    <property type="match status" value="1"/>
</dbReference>
<dbReference type="Proteomes" id="UP000075025">
    <property type="component" value="Unassembled WGS sequence"/>
</dbReference>
<dbReference type="Gene3D" id="2.60.40.2250">
    <property type="match status" value="1"/>
</dbReference>
<dbReference type="PANTHER" id="PTHR33490:SF12">
    <property type="entry name" value="BLL5557 PROTEIN"/>
    <property type="match status" value="1"/>
</dbReference>
<feature type="domain" description="Transglutaminase-like" evidence="1">
    <location>
        <begin position="148"/>
        <end position="208"/>
    </location>
</feature>
<dbReference type="RefSeq" id="WP_058624622.1">
    <property type="nucleotide sequence ID" value="NZ_LDRT01000104.1"/>
</dbReference>
<protein>
    <recommendedName>
        <fullName evidence="1">Transglutaminase-like domain-containing protein</fullName>
    </recommendedName>
</protein>
<dbReference type="EMBL" id="LDRT01000104">
    <property type="protein sequence ID" value="KTR92934.1"/>
    <property type="molecule type" value="Genomic_DNA"/>
</dbReference>
<comment type="caution">
    <text evidence="2">The sequence shown here is derived from an EMBL/GenBank/DDBJ whole genome shotgun (WGS) entry which is preliminary data.</text>
</comment>
<dbReference type="AlphaFoldDB" id="A0A147EUB8"/>
<dbReference type="InterPro" id="IPR002931">
    <property type="entry name" value="Transglutaminase-like"/>
</dbReference>
<evidence type="ECO:0000313" key="2">
    <source>
        <dbReference type="EMBL" id="KTR92934.1"/>
    </source>
</evidence>
<dbReference type="SUPFAM" id="SSF54001">
    <property type="entry name" value="Cysteine proteinases"/>
    <property type="match status" value="1"/>
</dbReference>
<dbReference type="PATRIC" id="fig|2033.6.peg.175"/>
<evidence type="ECO:0000259" key="1">
    <source>
        <dbReference type="SMART" id="SM00460"/>
    </source>
</evidence>